<evidence type="ECO:0000313" key="3">
    <source>
        <dbReference type="EMBL" id="MDT8897890.1"/>
    </source>
</evidence>
<evidence type="ECO:0000259" key="2">
    <source>
        <dbReference type="Pfam" id="PF21607"/>
    </source>
</evidence>
<reference evidence="3 4" key="1">
    <citation type="submission" date="2023-07" db="EMBL/GenBank/DDBJ databases">
        <title>Novel species of Thermanaerothrix with wide hydrolytic capabilities.</title>
        <authorList>
            <person name="Zayulina K.S."/>
            <person name="Podosokorskaya O.A."/>
            <person name="Elcheninov A.G."/>
        </authorList>
    </citation>
    <scope>NUCLEOTIDE SEQUENCE [LARGE SCALE GENOMIC DNA]</scope>
    <source>
        <strain evidence="3 4">4228-RoL</strain>
    </source>
</reference>
<feature type="domain" description="[Acyl-carrier-protein] S-malonyltransferase-like inserted helical" evidence="2">
    <location>
        <begin position="403"/>
        <end position="482"/>
    </location>
</feature>
<dbReference type="CDD" id="cd04742">
    <property type="entry name" value="NPD_FabD"/>
    <property type="match status" value="1"/>
</dbReference>
<dbReference type="InterPro" id="IPR013785">
    <property type="entry name" value="Aldolase_TIM"/>
</dbReference>
<accession>A0ABU3NM15</accession>
<dbReference type="Proteomes" id="UP001254165">
    <property type="component" value="Unassembled WGS sequence"/>
</dbReference>
<dbReference type="InterPro" id="IPR040981">
    <property type="entry name" value="PfaD_N"/>
</dbReference>
<dbReference type="Pfam" id="PF21607">
    <property type="entry name" value="FabD_helical_ins"/>
    <property type="match status" value="1"/>
</dbReference>
<dbReference type="SUPFAM" id="SSF51395">
    <property type="entry name" value="FMN-linked oxidoreductases"/>
    <property type="match status" value="1"/>
</dbReference>
<protein>
    <submittedName>
        <fullName evidence="3">PfaD family polyunsaturated fatty acid/polyketide biosynthesis protein</fullName>
    </submittedName>
</protein>
<evidence type="ECO:0000259" key="1">
    <source>
        <dbReference type="Pfam" id="PF18328"/>
    </source>
</evidence>
<dbReference type="Pfam" id="PF18328">
    <property type="entry name" value="PfaD_N"/>
    <property type="match status" value="1"/>
</dbReference>
<keyword evidence="4" id="KW-1185">Reference proteome</keyword>
<dbReference type="InterPro" id="IPR049489">
    <property type="entry name" value="FabD-like_helical_ins"/>
</dbReference>
<proteinExistence type="predicted"/>
<dbReference type="RefSeq" id="WP_315624542.1">
    <property type="nucleotide sequence ID" value="NZ_JAUHMF010000001.1"/>
</dbReference>
<name>A0ABU3NM15_9CHLR</name>
<comment type="caution">
    <text evidence="3">The sequence shown here is derived from an EMBL/GenBank/DDBJ whole genome shotgun (WGS) entry which is preliminary data.</text>
</comment>
<organism evidence="3 4">
    <name type="scientific">Thermanaerothrix solaris</name>
    <dbReference type="NCBI Taxonomy" id="3058434"/>
    <lineage>
        <taxon>Bacteria</taxon>
        <taxon>Bacillati</taxon>
        <taxon>Chloroflexota</taxon>
        <taxon>Anaerolineae</taxon>
        <taxon>Anaerolineales</taxon>
        <taxon>Anaerolineaceae</taxon>
        <taxon>Thermanaerothrix</taxon>
    </lineage>
</organism>
<feature type="domain" description="Fatty acid synthase subunit PfaD N-terminal" evidence="1">
    <location>
        <begin position="25"/>
        <end position="86"/>
    </location>
</feature>
<dbReference type="PANTHER" id="PTHR32332">
    <property type="entry name" value="2-NITROPROPANE DIOXYGENASE"/>
    <property type="match status" value="1"/>
</dbReference>
<dbReference type="Gene3D" id="3.20.20.70">
    <property type="entry name" value="Aldolase class I"/>
    <property type="match status" value="1"/>
</dbReference>
<dbReference type="PANTHER" id="PTHR32332:SF20">
    <property type="entry name" value="2-NITROPROPANE DIOXYGENASE-LIKE PROTEIN"/>
    <property type="match status" value="1"/>
</dbReference>
<evidence type="ECO:0000313" key="4">
    <source>
        <dbReference type="Proteomes" id="UP001254165"/>
    </source>
</evidence>
<dbReference type="EMBL" id="JAUHMF010000001">
    <property type="protein sequence ID" value="MDT8897890.1"/>
    <property type="molecule type" value="Genomic_DNA"/>
</dbReference>
<dbReference type="NCBIfam" id="TIGR02814">
    <property type="entry name" value="pfaD_fam"/>
    <property type="match status" value="1"/>
</dbReference>
<gene>
    <name evidence="3" type="ORF">QYE77_06385</name>
</gene>
<sequence length="551" mass="61417">MPHHETVLPTTRPLSSAHPFIAWRWQGDSTYLARDEASQRQLLLHLEQPIWAIADRQGWGITSEGTLIPATMASPESAEVLAYTPPLMPETLGNPEFRALFGLRYAYYAGAMAGGIASEDLVIALGKAGFMGVFGAAGLLPTRIEQAIQRIREALPQGPYAFNLIFSPNEPALEERTATLYLAQGIRTIEASAYVDLTLNLVRYRLAGLEQTPQGKIIAQNRIIAKLSRREVAQRFMQPAPTDLVAQLLQSGQISQTQAQLAQYVPMADAITVEADSGGHTDNRPLVGLIPTMLALREQIQAQYRYAQPIFIGAAGGIGTPEAALAAFTMGADYIVTGSINQSCVEAGTSPHVKRLLAQADMADVMMAPAADMFEMGVKVQLLKRGTLFPLRAQKLYELYSRYPSLEALPTDEREKLERQIFKRDLETIWQETVQYFQERDPRQIERAQRDPHQKMALVFRWYLGLSSRWANRGEPGREMDYQIWCGPAMGTFNAWVQGTYLEPPENRRVADIALHLMTGCAYLARARMLALQGVRLSPSLFRYTPQHPML</sequence>
<dbReference type="InterPro" id="IPR014179">
    <property type="entry name" value="PfaD-like_TIM-barrel"/>
</dbReference>
<dbReference type="Pfam" id="PF03060">
    <property type="entry name" value="NMO"/>
    <property type="match status" value="1"/>
</dbReference>